<dbReference type="AlphaFoldDB" id="G2XRS1"/>
<dbReference type="HOGENOM" id="CLU_2670771_0_0_1"/>
<evidence type="ECO:0000313" key="2">
    <source>
        <dbReference type="Proteomes" id="UP000008177"/>
    </source>
</evidence>
<name>G2XRS1_BOTF4</name>
<gene>
    <name evidence="1" type="ORF">BofuT4_uP065960.1</name>
</gene>
<proteinExistence type="predicted"/>
<dbReference type="EMBL" id="FQ790258">
    <property type="protein sequence ID" value="CCD43409.1"/>
    <property type="molecule type" value="Genomic_DNA"/>
</dbReference>
<accession>G2XRS1</accession>
<organism evidence="1 2">
    <name type="scientific">Botryotinia fuckeliana (strain T4)</name>
    <name type="common">Noble rot fungus</name>
    <name type="synonym">Botrytis cinerea</name>
    <dbReference type="NCBI Taxonomy" id="999810"/>
    <lineage>
        <taxon>Eukaryota</taxon>
        <taxon>Fungi</taxon>
        <taxon>Dikarya</taxon>
        <taxon>Ascomycota</taxon>
        <taxon>Pezizomycotina</taxon>
        <taxon>Leotiomycetes</taxon>
        <taxon>Helotiales</taxon>
        <taxon>Sclerotiniaceae</taxon>
        <taxon>Botrytis</taxon>
    </lineage>
</organism>
<evidence type="ECO:0000313" key="1">
    <source>
        <dbReference type="EMBL" id="CCD43409.1"/>
    </source>
</evidence>
<dbReference type="Proteomes" id="UP000008177">
    <property type="component" value="Unplaced contigs"/>
</dbReference>
<dbReference type="InParanoid" id="G2XRS1"/>
<reference evidence="2" key="1">
    <citation type="journal article" date="2011" name="PLoS Genet.">
        <title>Genomic analysis of the necrotrophic fungal pathogens Sclerotinia sclerotiorum and Botrytis cinerea.</title>
        <authorList>
            <person name="Amselem J."/>
            <person name="Cuomo C.A."/>
            <person name="van Kan J.A."/>
            <person name="Viaud M."/>
            <person name="Benito E.P."/>
            <person name="Couloux A."/>
            <person name="Coutinho P.M."/>
            <person name="de Vries R.P."/>
            <person name="Dyer P.S."/>
            <person name="Fillinger S."/>
            <person name="Fournier E."/>
            <person name="Gout L."/>
            <person name="Hahn M."/>
            <person name="Kohn L."/>
            <person name="Lapalu N."/>
            <person name="Plummer K.M."/>
            <person name="Pradier J.M."/>
            <person name="Quevillon E."/>
            <person name="Sharon A."/>
            <person name="Simon A."/>
            <person name="ten Have A."/>
            <person name="Tudzynski B."/>
            <person name="Tudzynski P."/>
            <person name="Wincker P."/>
            <person name="Andrew M."/>
            <person name="Anthouard V."/>
            <person name="Beever R.E."/>
            <person name="Beffa R."/>
            <person name="Benoit I."/>
            <person name="Bouzid O."/>
            <person name="Brault B."/>
            <person name="Chen Z."/>
            <person name="Choquer M."/>
            <person name="Collemare J."/>
            <person name="Cotton P."/>
            <person name="Danchin E.G."/>
            <person name="Da Silva C."/>
            <person name="Gautier A."/>
            <person name="Giraud C."/>
            <person name="Giraud T."/>
            <person name="Gonzalez C."/>
            <person name="Grossetete S."/>
            <person name="Guldener U."/>
            <person name="Henrissat B."/>
            <person name="Howlett B.J."/>
            <person name="Kodira C."/>
            <person name="Kretschmer M."/>
            <person name="Lappartient A."/>
            <person name="Leroch M."/>
            <person name="Levis C."/>
            <person name="Mauceli E."/>
            <person name="Neuveglise C."/>
            <person name="Oeser B."/>
            <person name="Pearson M."/>
            <person name="Poulain J."/>
            <person name="Poussereau N."/>
            <person name="Quesneville H."/>
            <person name="Rascle C."/>
            <person name="Schumacher J."/>
            <person name="Segurens B."/>
            <person name="Sexton A."/>
            <person name="Silva E."/>
            <person name="Sirven C."/>
            <person name="Soanes D.M."/>
            <person name="Talbot N.J."/>
            <person name="Templeton M."/>
            <person name="Yandava C."/>
            <person name="Yarden O."/>
            <person name="Zeng Q."/>
            <person name="Rollins J.A."/>
            <person name="Lebrun M.H."/>
            <person name="Dickman M."/>
        </authorList>
    </citation>
    <scope>NUCLEOTIDE SEQUENCE [LARGE SCALE GENOMIC DNA]</scope>
    <source>
        <strain evidence="2">T4</strain>
    </source>
</reference>
<protein>
    <submittedName>
        <fullName evidence="1">Uncharacterized protein</fullName>
    </submittedName>
</protein>
<sequence>MWILGEGHSARALFSNEKNKIEIEELRRQAKTIHTSTILDVPKDDWLVDLAETDVGFVSVLIYKHMVFTKSPVKK</sequence>